<name>A0A7I9YGG3_MYCAL</name>
<comment type="caution">
    <text evidence="1">The sequence shown here is derived from an EMBL/GenBank/DDBJ whole genome shotgun (WGS) entry which is preliminary data.</text>
</comment>
<reference evidence="1 2" key="1">
    <citation type="journal article" date="2019" name="Emerg. Microbes Infect.">
        <title>Comprehensive subspecies identification of 175 nontuberculous mycobacteria species based on 7547 genomic profiles.</title>
        <authorList>
            <person name="Matsumoto Y."/>
            <person name="Kinjo T."/>
            <person name="Motooka D."/>
            <person name="Nabeya D."/>
            <person name="Jung N."/>
            <person name="Uechi K."/>
            <person name="Horii T."/>
            <person name="Iida T."/>
            <person name="Fujita J."/>
            <person name="Nakamura S."/>
        </authorList>
    </citation>
    <scope>NUCLEOTIDE SEQUENCE [LARGE SCALE GENOMIC DNA]</scope>
    <source>
        <strain evidence="1 2">JCM 30723</strain>
    </source>
</reference>
<accession>A0A7I9YGG3</accession>
<dbReference type="EMBL" id="BLKY01000001">
    <property type="protein sequence ID" value="GFG87757.1"/>
    <property type="molecule type" value="Genomic_DNA"/>
</dbReference>
<proteinExistence type="predicted"/>
<organism evidence="1 2">
    <name type="scientific">Mycolicibacter algericus</name>
    <name type="common">Mycobacterium algericum</name>
    <dbReference type="NCBI Taxonomy" id="1288388"/>
    <lineage>
        <taxon>Bacteria</taxon>
        <taxon>Bacillati</taxon>
        <taxon>Actinomycetota</taxon>
        <taxon>Actinomycetes</taxon>
        <taxon>Mycobacteriales</taxon>
        <taxon>Mycobacteriaceae</taxon>
        <taxon>Mycolicibacter</taxon>
    </lineage>
</organism>
<dbReference type="AlphaFoldDB" id="A0A7I9YGG3"/>
<gene>
    <name evidence="1" type="ORF">MALGJ_44330</name>
</gene>
<sequence>MTTDKGVDGAVELVAVLDQMSDTSPIAFDAPRSAALYRYLSEGMRAGPKAEEFRDLAIELIQRLGIWWSPEIYATLPVMVPWCIRDRACRYDQGPESWGSPRSDGYLRDDNSIIKKLPLPLPISGPEGSAYRGRKPWRGFTACHIWRDLPSGKLAGADPWLYSFVPNLIWLPTWLAPLTDRQGDNTQVVLQRTSIALFRGVELRGPVTGYAEAAWAKLPSPPPGPGLALETLNKFDAVPSYLTRRLNSLDKFVKGCDEILAGHQIKQKLVCTRYTEELPKLDRRNVKQFRDTMEDYRQACAAALHASCEDDMA</sequence>
<evidence type="ECO:0000313" key="1">
    <source>
        <dbReference type="EMBL" id="GFG87757.1"/>
    </source>
</evidence>
<dbReference type="Proteomes" id="UP000465305">
    <property type="component" value="Unassembled WGS sequence"/>
</dbReference>
<protein>
    <submittedName>
        <fullName evidence="1">Uncharacterized protein</fullName>
    </submittedName>
</protein>
<evidence type="ECO:0000313" key="2">
    <source>
        <dbReference type="Proteomes" id="UP000465305"/>
    </source>
</evidence>